<keyword evidence="2" id="KW-1185">Reference proteome</keyword>
<sequence length="175" mass="21021">MDMLSIARQKSNQVTWIEGDMTQFELKQKFNIITIFCDSLNYLSTDKDVKKTFQTVFHHLSDNGVFIFDVHTAYKMNTLFNNQSYIDETDNVFVGWDAIKGKEPLSVYHEMTFFVMQQDRSYQRFDESHYQRTFYEDTYKNFLKQVGFTDIKTFTDFNIEEHNENAHRLFFVVQK</sequence>
<keyword evidence="1" id="KW-0830">Ubiquinone</keyword>
<gene>
    <name evidence="1" type="primary">ubiE_2</name>
    <name evidence="1" type="ORF">NCTC11807_01434</name>
</gene>
<proteinExistence type="predicted"/>
<dbReference type="AlphaFoldDB" id="A0A380H300"/>
<dbReference type="EC" id="2.1.1.-" evidence="1"/>
<name>A0A380H300_9STAP</name>
<dbReference type="GO" id="GO:0008168">
    <property type="term" value="F:methyltransferase activity"/>
    <property type="evidence" value="ECO:0007669"/>
    <property type="project" value="UniProtKB-KW"/>
</dbReference>
<reference evidence="1 2" key="1">
    <citation type="submission" date="2018-06" db="EMBL/GenBank/DDBJ databases">
        <authorList>
            <consortium name="Pathogen Informatics"/>
            <person name="Doyle S."/>
        </authorList>
    </citation>
    <scope>NUCLEOTIDE SEQUENCE [LARGE SCALE GENOMIC DNA]</scope>
    <source>
        <strain evidence="1 2">NCTC11807</strain>
    </source>
</reference>
<dbReference type="Gene3D" id="3.40.50.150">
    <property type="entry name" value="Vaccinia Virus protein VP39"/>
    <property type="match status" value="1"/>
</dbReference>
<evidence type="ECO:0000313" key="1">
    <source>
        <dbReference type="EMBL" id="SUM71427.1"/>
    </source>
</evidence>
<keyword evidence="1" id="KW-0489">Methyltransferase</keyword>
<dbReference type="GO" id="GO:0032259">
    <property type="term" value="P:methylation"/>
    <property type="evidence" value="ECO:0007669"/>
    <property type="project" value="UniProtKB-KW"/>
</dbReference>
<dbReference type="InterPro" id="IPR029063">
    <property type="entry name" value="SAM-dependent_MTases_sf"/>
</dbReference>
<dbReference type="EMBL" id="UHDZ01000001">
    <property type="protein sequence ID" value="SUM71427.1"/>
    <property type="molecule type" value="Genomic_DNA"/>
</dbReference>
<keyword evidence="1" id="KW-0808">Transferase</keyword>
<dbReference type="SUPFAM" id="SSF53335">
    <property type="entry name" value="S-adenosyl-L-methionine-dependent methyltransferases"/>
    <property type="match status" value="1"/>
</dbReference>
<organism evidence="1 2">
    <name type="scientific">Staphylococcus saccharolyticus</name>
    <dbReference type="NCBI Taxonomy" id="33028"/>
    <lineage>
        <taxon>Bacteria</taxon>
        <taxon>Bacillati</taxon>
        <taxon>Bacillota</taxon>
        <taxon>Bacilli</taxon>
        <taxon>Bacillales</taxon>
        <taxon>Staphylococcaceae</taxon>
        <taxon>Staphylococcus</taxon>
    </lineage>
</organism>
<dbReference type="Gene3D" id="2.20.25.110">
    <property type="entry name" value="S-adenosyl-L-methionine-dependent methyltransferases"/>
    <property type="match status" value="1"/>
</dbReference>
<accession>A0A380H300</accession>
<evidence type="ECO:0000313" key="2">
    <source>
        <dbReference type="Proteomes" id="UP000255425"/>
    </source>
</evidence>
<dbReference type="Proteomes" id="UP000255425">
    <property type="component" value="Unassembled WGS sequence"/>
</dbReference>
<protein>
    <submittedName>
        <fullName evidence="1">Ubiquinone/menaquinone biosynthesis methyltransferase UbiE/ COQ5</fullName>
        <ecNumber evidence="1">2.1.1.-</ecNumber>
    </submittedName>
</protein>